<proteinExistence type="predicted"/>
<name>A0A0D0AYS0_9AGAM</name>
<dbReference type="EMBL" id="KN835226">
    <property type="protein sequence ID" value="KIK42924.1"/>
    <property type="molecule type" value="Genomic_DNA"/>
</dbReference>
<reference evidence="1 2" key="1">
    <citation type="submission" date="2014-04" db="EMBL/GenBank/DDBJ databases">
        <authorList>
            <consortium name="DOE Joint Genome Institute"/>
            <person name="Kuo A."/>
            <person name="Ruytinx J."/>
            <person name="Rineau F."/>
            <person name="Colpaert J."/>
            <person name="Kohler A."/>
            <person name="Nagy L.G."/>
            <person name="Floudas D."/>
            <person name="Copeland A."/>
            <person name="Barry K.W."/>
            <person name="Cichocki N."/>
            <person name="Veneault-Fourrey C."/>
            <person name="LaButti K."/>
            <person name="Lindquist E.A."/>
            <person name="Lipzen A."/>
            <person name="Lundell T."/>
            <person name="Morin E."/>
            <person name="Murat C."/>
            <person name="Sun H."/>
            <person name="Tunlid A."/>
            <person name="Henrissat B."/>
            <person name="Grigoriev I.V."/>
            <person name="Hibbett D.S."/>
            <person name="Martin F."/>
            <person name="Nordberg H.P."/>
            <person name="Cantor M.N."/>
            <person name="Hua S.X."/>
        </authorList>
    </citation>
    <scope>NUCLEOTIDE SEQUENCE [LARGE SCALE GENOMIC DNA]</scope>
    <source>
        <strain evidence="1 2">UH-Slu-Lm8-n1</strain>
    </source>
</reference>
<dbReference type="InParanoid" id="A0A0D0AYS0"/>
<organism evidence="1 2">
    <name type="scientific">Suillus luteus UH-Slu-Lm8-n1</name>
    <dbReference type="NCBI Taxonomy" id="930992"/>
    <lineage>
        <taxon>Eukaryota</taxon>
        <taxon>Fungi</taxon>
        <taxon>Dikarya</taxon>
        <taxon>Basidiomycota</taxon>
        <taxon>Agaricomycotina</taxon>
        <taxon>Agaricomycetes</taxon>
        <taxon>Agaricomycetidae</taxon>
        <taxon>Boletales</taxon>
        <taxon>Suillineae</taxon>
        <taxon>Suillaceae</taxon>
        <taxon>Suillus</taxon>
    </lineage>
</organism>
<keyword evidence="2" id="KW-1185">Reference proteome</keyword>
<evidence type="ECO:0000313" key="2">
    <source>
        <dbReference type="Proteomes" id="UP000054485"/>
    </source>
</evidence>
<accession>A0A0D0AYS0</accession>
<dbReference type="Proteomes" id="UP000054485">
    <property type="component" value="Unassembled WGS sequence"/>
</dbReference>
<protein>
    <submittedName>
        <fullName evidence="1">Uncharacterized protein</fullName>
    </submittedName>
</protein>
<dbReference type="AlphaFoldDB" id="A0A0D0AYS0"/>
<dbReference type="HOGENOM" id="CLU_3070295_0_0_1"/>
<gene>
    <name evidence="1" type="ORF">CY34DRAFT_804417</name>
</gene>
<evidence type="ECO:0000313" key="1">
    <source>
        <dbReference type="EMBL" id="KIK42924.1"/>
    </source>
</evidence>
<sequence length="53" mass="5803">MPCSGAYLSASTTLLSAPRLALLHGTINNQSALILFRIYIMNCPHNPPMRCQT</sequence>
<reference evidence="2" key="2">
    <citation type="submission" date="2015-01" db="EMBL/GenBank/DDBJ databases">
        <title>Evolutionary Origins and Diversification of the Mycorrhizal Mutualists.</title>
        <authorList>
            <consortium name="DOE Joint Genome Institute"/>
            <consortium name="Mycorrhizal Genomics Consortium"/>
            <person name="Kohler A."/>
            <person name="Kuo A."/>
            <person name="Nagy L.G."/>
            <person name="Floudas D."/>
            <person name="Copeland A."/>
            <person name="Barry K.W."/>
            <person name="Cichocki N."/>
            <person name="Veneault-Fourrey C."/>
            <person name="LaButti K."/>
            <person name="Lindquist E.A."/>
            <person name="Lipzen A."/>
            <person name="Lundell T."/>
            <person name="Morin E."/>
            <person name="Murat C."/>
            <person name="Riley R."/>
            <person name="Ohm R."/>
            <person name="Sun H."/>
            <person name="Tunlid A."/>
            <person name="Henrissat B."/>
            <person name="Grigoriev I.V."/>
            <person name="Hibbett D.S."/>
            <person name="Martin F."/>
        </authorList>
    </citation>
    <scope>NUCLEOTIDE SEQUENCE [LARGE SCALE GENOMIC DNA]</scope>
    <source>
        <strain evidence="2">UH-Slu-Lm8-n1</strain>
    </source>
</reference>